<gene>
    <name evidence="1" type="ORF">PYCCODRAFT_1470329</name>
</gene>
<evidence type="ECO:0000313" key="1">
    <source>
        <dbReference type="EMBL" id="OSC99245.1"/>
    </source>
</evidence>
<reference evidence="1 2" key="1">
    <citation type="journal article" date="2015" name="Biotechnol. Biofuels">
        <title>Enhanced degradation of softwood versus hardwood by the white-rot fungus Pycnoporus coccineus.</title>
        <authorList>
            <person name="Couturier M."/>
            <person name="Navarro D."/>
            <person name="Chevret D."/>
            <person name="Henrissat B."/>
            <person name="Piumi F."/>
            <person name="Ruiz-Duenas F.J."/>
            <person name="Martinez A.T."/>
            <person name="Grigoriev I.V."/>
            <person name="Riley R."/>
            <person name="Lipzen A."/>
            <person name="Berrin J.G."/>
            <person name="Master E.R."/>
            <person name="Rosso M.N."/>
        </authorList>
    </citation>
    <scope>NUCLEOTIDE SEQUENCE [LARGE SCALE GENOMIC DNA]</scope>
    <source>
        <strain evidence="1 2">BRFM310</strain>
    </source>
</reference>
<protein>
    <recommendedName>
        <fullName evidence="3">Protein-S-isoprenylcysteine O-methyltransferase</fullName>
    </recommendedName>
</protein>
<accession>A0A1Y2IDP6</accession>
<keyword evidence="2" id="KW-1185">Reference proteome</keyword>
<evidence type="ECO:0008006" key="3">
    <source>
        <dbReference type="Google" id="ProtNLM"/>
    </source>
</evidence>
<evidence type="ECO:0000313" key="2">
    <source>
        <dbReference type="Proteomes" id="UP000193067"/>
    </source>
</evidence>
<organism evidence="1 2">
    <name type="scientific">Trametes coccinea (strain BRFM310)</name>
    <name type="common">Pycnoporus coccineus</name>
    <dbReference type="NCBI Taxonomy" id="1353009"/>
    <lineage>
        <taxon>Eukaryota</taxon>
        <taxon>Fungi</taxon>
        <taxon>Dikarya</taxon>
        <taxon>Basidiomycota</taxon>
        <taxon>Agaricomycotina</taxon>
        <taxon>Agaricomycetes</taxon>
        <taxon>Polyporales</taxon>
        <taxon>Polyporaceae</taxon>
        <taxon>Trametes</taxon>
    </lineage>
</organism>
<name>A0A1Y2IDP6_TRAC3</name>
<proteinExistence type="predicted"/>
<dbReference type="AlphaFoldDB" id="A0A1Y2IDP6"/>
<sequence length="198" mass="21591">MVLAATVGFPKTREGPSGAVAFLVNETELIFTEHFSKMNWLVALKVPTLAMATIAGYVNCSAPNPPPSRQDAAKLENWGHSSAVALVIWGRYAIVRHPSHTGFYLATIGMLVTEFAPGGWLRESGVLETSWGKAMMAAWAANVSMVTLLVLRRIPKEDAMMKKEFGDEWENWSEEPPTLGEAERSNSIVVGLTWGSLG</sequence>
<dbReference type="OrthoDB" id="422086at2759"/>
<dbReference type="Gene3D" id="1.20.120.1630">
    <property type="match status" value="1"/>
</dbReference>
<dbReference type="EMBL" id="KZ084129">
    <property type="protein sequence ID" value="OSC99245.1"/>
    <property type="molecule type" value="Genomic_DNA"/>
</dbReference>
<dbReference type="Proteomes" id="UP000193067">
    <property type="component" value="Unassembled WGS sequence"/>
</dbReference>